<dbReference type="InterPro" id="IPR016163">
    <property type="entry name" value="Ald_DH_C"/>
</dbReference>
<evidence type="ECO:0000256" key="2">
    <source>
        <dbReference type="ARBA" id="ARBA00023002"/>
    </source>
</evidence>
<evidence type="ECO:0000313" key="4">
    <source>
        <dbReference type="EMBL" id="RIQ11542.1"/>
    </source>
</evidence>
<dbReference type="InterPro" id="IPR015590">
    <property type="entry name" value="Aldehyde_DH_dom"/>
</dbReference>
<dbReference type="PANTHER" id="PTHR42991:SF1">
    <property type="entry name" value="ALDEHYDE DEHYDROGENASE"/>
    <property type="match status" value="1"/>
</dbReference>
<accession>A0A418KHA1</accession>
<keyword evidence="2" id="KW-0560">Oxidoreductase</keyword>
<dbReference type="Proteomes" id="UP000284057">
    <property type="component" value="Unassembled WGS sequence"/>
</dbReference>
<comment type="caution">
    <text evidence="4">The sequence shown here is derived from an EMBL/GenBank/DDBJ whole genome shotgun (WGS) entry which is preliminary data.</text>
</comment>
<dbReference type="PANTHER" id="PTHR42991">
    <property type="entry name" value="ALDEHYDE DEHYDROGENASE"/>
    <property type="match status" value="1"/>
</dbReference>
<feature type="domain" description="Aldehyde dehydrogenase" evidence="3">
    <location>
        <begin position="19"/>
        <end position="475"/>
    </location>
</feature>
<dbReference type="InterPro" id="IPR016161">
    <property type="entry name" value="Ald_DH/histidinol_DH"/>
</dbReference>
<reference evidence="4 5" key="1">
    <citation type="submission" date="2018-09" db="EMBL/GenBank/DDBJ databases">
        <title>Isolation, diversity and antifungal activity of actinobacteria from wheat.</title>
        <authorList>
            <person name="Han C."/>
        </authorList>
    </citation>
    <scope>NUCLEOTIDE SEQUENCE [LARGE SCALE GENOMIC DNA]</scope>
    <source>
        <strain evidence="4 5">NEAU-YY265</strain>
    </source>
</reference>
<protein>
    <submittedName>
        <fullName evidence="4">Aldehyde dehydrogenase family protein</fullName>
    </submittedName>
</protein>
<dbReference type="Gene3D" id="3.40.605.10">
    <property type="entry name" value="Aldehyde Dehydrogenase, Chain A, domain 1"/>
    <property type="match status" value="1"/>
</dbReference>
<dbReference type="AlphaFoldDB" id="A0A418KHA1"/>
<dbReference type="Gene3D" id="3.40.309.10">
    <property type="entry name" value="Aldehyde Dehydrogenase, Chain A, domain 2"/>
    <property type="match status" value="1"/>
</dbReference>
<dbReference type="InterPro" id="IPR016162">
    <property type="entry name" value="Ald_DH_N"/>
</dbReference>
<keyword evidence="5" id="KW-1185">Reference proteome</keyword>
<dbReference type="SUPFAM" id="SSF53720">
    <property type="entry name" value="ALDH-like"/>
    <property type="match status" value="1"/>
</dbReference>
<dbReference type="InterPro" id="IPR051020">
    <property type="entry name" value="ALDH-related_metabolic_enz"/>
</dbReference>
<proteinExistence type="inferred from homology"/>
<evidence type="ECO:0000256" key="1">
    <source>
        <dbReference type="ARBA" id="ARBA00009986"/>
    </source>
</evidence>
<sequence>MLRRTGVSGEQLLYLDGAWVPGDGVQEIRDRWTGDVLGTVAIGGAVHARLAVDAAAGALERPFEVPERSRVLAAVAAAVSARADEFAAAIVAETGKPVTAARGEVGRAVDTLTWAAEETKRITGEVVALDAVEAGAGTVAFTVAQPRGVVAAITPFNFPLNLVLHKVAPALAAGNAVVLKPSDKAVLVAGLLVAAFERAGLPPGRLNLVTGPPAEIVDAWIDDPRVAVLTFTGSSKVGWELKARSPRKQHVLELGSNTAMVVRADADLPRAAADAVTAALSNSGQACVSLQRVYVERAVAPAFVEELAQRLGSVSYGDPRSPETMVGPLITPEATSRLAGVIEAAVDDGARVVVGGTVSDDGVLAPTLLVDVDDKSRVVCEEAFGPVVSVIEVDSLEDALARVNASDYGLNTSVYTSDLASALTYARSAEAGSVLVNMPPSFRADHMPYGGVKDSGQGTEGVRYAIEELLHHKLVVLKP</sequence>
<name>A0A418KHA1_9ACTN</name>
<dbReference type="EMBL" id="QUAL01000420">
    <property type="protein sequence ID" value="RIQ11542.1"/>
    <property type="molecule type" value="Genomic_DNA"/>
</dbReference>
<organism evidence="4 5">
    <name type="scientific">Jiangella rhizosphaerae</name>
    <dbReference type="NCBI Taxonomy" id="2293569"/>
    <lineage>
        <taxon>Bacteria</taxon>
        <taxon>Bacillati</taxon>
        <taxon>Actinomycetota</taxon>
        <taxon>Actinomycetes</taxon>
        <taxon>Jiangellales</taxon>
        <taxon>Jiangellaceae</taxon>
        <taxon>Jiangella</taxon>
    </lineage>
</organism>
<evidence type="ECO:0000259" key="3">
    <source>
        <dbReference type="Pfam" id="PF00171"/>
    </source>
</evidence>
<comment type="similarity">
    <text evidence="1">Belongs to the aldehyde dehydrogenase family.</text>
</comment>
<dbReference type="Pfam" id="PF00171">
    <property type="entry name" value="Aldedh"/>
    <property type="match status" value="1"/>
</dbReference>
<gene>
    <name evidence="4" type="ORF">DY240_28490</name>
</gene>
<dbReference type="GO" id="GO:0008911">
    <property type="term" value="F:lactaldehyde dehydrogenase (NAD+) activity"/>
    <property type="evidence" value="ECO:0007669"/>
    <property type="project" value="TreeGrafter"/>
</dbReference>
<evidence type="ECO:0000313" key="5">
    <source>
        <dbReference type="Proteomes" id="UP000284057"/>
    </source>
</evidence>